<dbReference type="Proteomes" id="UP000289555">
    <property type="component" value="Chromosome"/>
</dbReference>
<dbReference type="InterPro" id="IPR036390">
    <property type="entry name" value="WH_DNA-bd_sf"/>
</dbReference>
<evidence type="ECO:0000259" key="1">
    <source>
        <dbReference type="PROSITE" id="PS50931"/>
    </source>
</evidence>
<accession>A0ABM7GQL3</accession>
<dbReference type="Gene3D" id="1.10.10.10">
    <property type="entry name" value="Winged helix-like DNA-binding domain superfamily/Winged helix DNA-binding domain"/>
    <property type="match status" value="1"/>
</dbReference>
<evidence type="ECO:0000313" key="3">
    <source>
        <dbReference type="Proteomes" id="UP000289555"/>
    </source>
</evidence>
<reference evidence="3" key="1">
    <citation type="journal article" date="2019" name="Microbiol. Resour. Announc.">
        <title>Complete Genome Sequence of Halomonas olivaria, a Moderately Halophilic Bacterium Isolated from Olive Processing Effluents, Obtained by Nanopore Sequencing.</title>
        <authorList>
            <person name="Nagata S."/>
            <person name="Ii K.M."/>
            <person name="Tsukimi T."/>
            <person name="Miura M.C."/>
            <person name="Galipon J."/>
            <person name="Arakawa K."/>
        </authorList>
    </citation>
    <scope>NUCLEOTIDE SEQUENCE [LARGE SCALE GENOMIC DNA]</scope>
    <source>
        <strain evidence="3">TYRC17</strain>
    </source>
</reference>
<dbReference type="Pfam" id="PF00126">
    <property type="entry name" value="HTH_1"/>
    <property type="match status" value="1"/>
</dbReference>
<dbReference type="InterPro" id="IPR036388">
    <property type="entry name" value="WH-like_DNA-bd_sf"/>
</dbReference>
<evidence type="ECO:0000313" key="2">
    <source>
        <dbReference type="EMBL" id="BBI52976.1"/>
    </source>
</evidence>
<dbReference type="InterPro" id="IPR000847">
    <property type="entry name" value="LysR_HTH_N"/>
</dbReference>
<protein>
    <recommendedName>
        <fullName evidence="1">HTH lysR-type domain-containing protein</fullName>
    </recommendedName>
</protein>
<keyword evidence="3" id="KW-1185">Reference proteome</keyword>
<dbReference type="EMBL" id="AP019416">
    <property type="protein sequence ID" value="BBI52976.1"/>
    <property type="molecule type" value="Genomic_DNA"/>
</dbReference>
<dbReference type="SUPFAM" id="SSF46785">
    <property type="entry name" value="Winged helix' DNA-binding domain"/>
    <property type="match status" value="1"/>
</dbReference>
<organism evidence="2 3">
    <name type="scientific">Vreelandella olivaria</name>
    <dbReference type="NCBI Taxonomy" id="390919"/>
    <lineage>
        <taxon>Bacteria</taxon>
        <taxon>Pseudomonadati</taxon>
        <taxon>Pseudomonadota</taxon>
        <taxon>Gammaproteobacteria</taxon>
        <taxon>Oceanospirillales</taxon>
        <taxon>Halomonadaceae</taxon>
        <taxon>Vreelandella</taxon>
    </lineage>
</organism>
<name>A0ABM7GQL3_9GAMM</name>
<dbReference type="PROSITE" id="PS50931">
    <property type="entry name" value="HTH_LYSR"/>
    <property type="match status" value="1"/>
</dbReference>
<feature type="domain" description="HTH lysR-type" evidence="1">
    <location>
        <begin position="10"/>
        <end position="56"/>
    </location>
</feature>
<sequence>MQNSIIMAFMNFKILKQFLALAETLHFGRASDECYVSISALSRNIRHLEEAGGVAV</sequence>
<gene>
    <name evidence="2" type="ORF">HORIV_53970</name>
</gene>
<proteinExistence type="predicted"/>